<accession>A0AAD7UVW2</accession>
<protein>
    <submittedName>
        <fullName evidence="1">Uncharacterized protein</fullName>
    </submittedName>
</protein>
<dbReference type="RefSeq" id="XP_058339256.1">
    <property type="nucleotide sequence ID" value="XM_058490021.1"/>
</dbReference>
<dbReference type="GeneID" id="83217442"/>
<sequence>MADWSVDQWRSIRLSSNDLEQLHPLLSLVGSYARHIVLVQPSEKSIIKVIDSLIHMGFTCLSTFMVAIDNKCDLVPSTTFSTFAQYMTRLHIGSTRSQCDILGILACCPQLTHFSSSARVHVSPKTANKASSLSCFNLQFLRLNHGISTEQLLDIMRASPNMRHLRLQWHSNIDLIQIVKARPELDIITCNVFPSLGQDPLWSTNYETPCNHLRTFEIDNVLHETPLHHLMAILNTSWGEGLERLSCGIGKIYGSKDTMRKMPPILTPPDTCQLQEFIYNSQKSHNEEIDDPEETIILPILSRCKQLHTIAIDMDTCHESRGWMNSQEVPDLTPFNHLPHLRHLSIHENRSDLSDLSFMFLQMRHYGVQLESFEYQMNQVDTALEFVGALITIPTMRHLILKEAYPKRLMPQGLFTLARCLSQSSPIVSLTLKGCPIMEYKQTFEILCDMTDIKHLTLSNTRWLNVSGLMHLADHHTSLDTLELVNVTLNGDGIQTQDTIEYLESRISNVIVNSQLKEESE</sequence>
<dbReference type="InterPro" id="IPR032675">
    <property type="entry name" value="LRR_dom_sf"/>
</dbReference>
<evidence type="ECO:0000313" key="2">
    <source>
        <dbReference type="Proteomes" id="UP001234581"/>
    </source>
</evidence>
<comment type="caution">
    <text evidence="1">The sequence shown here is derived from an EMBL/GenBank/DDBJ whole genome shotgun (WGS) entry which is preliminary data.</text>
</comment>
<gene>
    <name evidence="1" type="ORF">O0I10_010038</name>
</gene>
<dbReference type="AlphaFoldDB" id="A0AAD7UVW2"/>
<dbReference type="Proteomes" id="UP001234581">
    <property type="component" value="Unassembled WGS sequence"/>
</dbReference>
<proteinExistence type="predicted"/>
<evidence type="ECO:0000313" key="1">
    <source>
        <dbReference type="EMBL" id="KAJ8654342.1"/>
    </source>
</evidence>
<name>A0AAD7UVW2_9FUNG</name>
<dbReference type="EMBL" id="JARTCD010000063">
    <property type="protein sequence ID" value="KAJ8654342.1"/>
    <property type="molecule type" value="Genomic_DNA"/>
</dbReference>
<dbReference type="SUPFAM" id="SSF52047">
    <property type="entry name" value="RNI-like"/>
    <property type="match status" value="1"/>
</dbReference>
<reference evidence="1 2" key="1">
    <citation type="submission" date="2023-03" db="EMBL/GenBank/DDBJ databases">
        <title>Genome sequence of Lichtheimia ornata CBS 291.66.</title>
        <authorList>
            <person name="Mohabir J.T."/>
            <person name="Shea T.P."/>
            <person name="Kurbessoian T."/>
            <person name="Berby B."/>
            <person name="Fontaine J."/>
            <person name="Livny J."/>
            <person name="Gnirke A."/>
            <person name="Stajich J.E."/>
            <person name="Cuomo C.A."/>
        </authorList>
    </citation>
    <scope>NUCLEOTIDE SEQUENCE [LARGE SCALE GENOMIC DNA]</scope>
    <source>
        <strain evidence="1">CBS 291.66</strain>
    </source>
</reference>
<keyword evidence="2" id="KW-1185">Reference proteome</keyword>
<dbReference type="Gene3D" id="3.80.10.10">
    <property type="entry name" value="Ribonuclease Inhibitor"/>
    <property type="match status" value="2"/>
</dbReference>
<organism evidence="1 2">
    <name type="scientific">Lichtheimia ornata</name>
    <dbReference type="NCBI Taxonomy" id="688661"/>
    <lineage>
        <taxon>Eukaryota</taxon>
        <taxon>Fungi</taxon>
        <taxon>Fungi incertae sedis</taxon>
        <taxon>Mucoromycota</taxon>
        <taxon>Mucoromycotina</taxon>
        <taxon>Mucoromycetes</taxon>
        <taxon>Mucorales</taxon>
        <taxon>Lichtheimiaceae</taxon>
        <taxon>Lichtheimia</taxon>
    </lineage>
</organism>